<comment type="caution">
    <text evidence="1">The sequence shown here is derived from an EMBL/GenBank/DDBJ whole genome shotgun (WGS) entry which is preliminary data.</text>
</comment>
<proteinExistence type="predicted"/>
<evidence type="ECO:0000313" key="1">
    <source>
        <dbReference type="EMBL" id="KAE9258685.1"/>
    </source>
</evidence>
<accession>A0A6A4APT5</accession>
<organism evidence="1 2">
    <name type="scientific">Phytophthora fragariae</name>
    <dbReference type="NCBI Taxonomy" id="53985"/>
    <lineage>
        <taxon>Eukaryota</taxon>
        <taxon>Sar</taxon>
        <taxon>Stramenopiles</taxon>
        <taxon>Oomycota</taxon>
        <taxon>Peronosporomycetes</taxon>
        <taxon>Peronosporales</taxon>
        <taxon>Peronosporaceae</taxon>
        <taxon>Phytophthora</taxon>
    </lineage>
</organism>
<evidence type="ECO:0000313" key="2">
    <source>
        <dbReference type="Proteomes" id="UP000437068"/>
    </source>
</evidence>
<dbReference type="AlphaFoldDB" id="A0A6A4APT5"/>
<protein>
    <submittedName>
        <fullName evidence="1">Uncharacterized protein</fullName>
    </submittedName>
</protein>
<dbReference type="Proteomes" id="UP000437068">
    <property type="component" value="Unassembled WGS sequence"/>
</dbReference>
<dbReference type="EMBL" id="QXGE01011753">
    <property type="protein sequence ID" value="KAE9258685.1"/>
    <property type="molecule type" value="Genomic_DNA"/>
</dbReference>
<name>A0A6A4APT5_9STRA</name>
<gene>
    <name evidence="1" type="ORF">PF001_g33278</name>
</gene>
<reference evidence="1 2" key="1">
    <citation type="submission" date="2018-08" db="EMBL/GenBank/DDBJ databases">
        <title>Genomic investigation of the strawberry pathogen Phytophthora fragariae indicates pathogenicity is determined by transcriptional variation in three key races.</title>
        <authorList>
            <person name="Adams T.M."/>
            <person name="Armitage A.D."/>
            <person name="Sobczyk M.K."/>
            <person name="Bates H.J."/>
            <person name="Dunwell J.M."/>
            <person name="Nellist C.F."/>
            <person name="Harrison R.J."/>
        </authorList>
    </citation>
    <scope>NUCLEOTIDE SEQUENCE [LARGE SCALE GENOMIC DNA]</scope>
    <source>
        <strain evidence="1 2">A4</strain>
    </source>
</reference>
<sequence>MRAQPAAKSLASHTTWKGLDVSGSIKTGADARLFFTASNASWCSGRQFHATSFFSSEDIGWIRPA</sequence>